<keyword evidence="11 15" id="KW-0411">Iron-sulfur</keyword>
<accession>A0A0G3BG84</accession>
<comment type="subcellular location">
    <subcellularLocation>
        <location evidence="15">Periplasm</location>
    </subcellularLocation>
</comment>
<comment type="catalytic activity">
    <reaction evidence="13 15">
        <text>2 Fe(II)-[cytochrome] + nitrate + 2 H(+) = 2 Fe(III)-[cytochrome] + nitrite + H2O</text>
        <dbReference type="Rhea" id="RHEA:12909"/>
        <dbReference type="Rhea" id="RHEA-COMP:11777"/>
        <dbReference type="Rhea" id="RHEA-COMP:11778"/>
        <dbReference type="ChEBI" id="CHEBI:15377"/>
        <dbReference type="ChEBI" id="CHEBI:15378"/>
        <dbReference type="ChEBI" id="CHEBI:16301"/>
        <dbReference type="ChEBI" id="CHEBI:17632"/>
        <dbReference type="ChEBI" id="CHEBI:29033"/>
        <dbReference type="ChEBI" id="CHEBI:29034"/>
        <dbReference type="EC" id="1.9.6.1"/>
    </reaction>
</comment>
<feature type="binding site" evidence="15">
    <location>
        <begin position="720"/>
        <end position="729"/>
    </location>
    <ligand>
        <name>Mo-bis(molybdopterin guanine dinucleotide)</name>
        <dbReference type="ChEBI" id="CHEBI:60539"/>
    </ligand>
</feature>
<dbReference type="RefSeq" id="WP_047194201.1">
    <property type="nucleotide sequence ID" value="NZ_CP011371.1"/>
</dbReference>
<dbReference type="Gene3D" id="3.40.50.740">
    <property type="match status" value="1"/>
</dbReference>
<evidence type="ECO:0000256" key="5">
    <source>
        <dbReference type="ARBA" id="ARBA00022723"/>
    </source>
</evidence>
<keyword evidence="4 15" id="KW-0500">Molybdenum</keyword>
<evidence type="ECO:0000256" key="13">
    <source>
        <dbReference type="ARBA" id="ARBA00052176"/>
    </source>
</evidence>
<dbReference type="Gene3D" id="3.40.228.10">
    <property type="entry name" value="Dimethylsulfoxide Reductase, domain 2"/>
    <property type="match status" value="1"/>
</dbReference>
<dbReference type="GO" id="GO:0042128">
    <property type="term" value="P:nitrate assimilation"/>
    <property type="evidence" value="ECO:0007669"/>
    <property type="project" value="UniProtKB-UniRule"/>
</dbReference>
<feature type="binding site" evidence="15">
    <location>
        <begin position="263"/>
        <end position="265"/>
    </location>
    <ligand>
        <name>Mo-bis(molybdopterin guanine dinucleotide)</name>
        <dbReference type="ChEBI" id="CHEBI:60539"/>
    </ligand>
</feature>
<dbReference type="CDD" id="cd02791">
    <property type="entry name" value="MopB_CT_Nitrate-R-NapA-like"/>
    <property type="match status" value="1"/>
</dbReference>
<dbReference type="PROSITE" id="PS00551">
    <property type="entry name" value="MOLYBDOPTERIN_PROK_1"/>
    <property type="match status" value="1"/>
</dbReference>
<dbReference type="Gene3D" id="2.40.40.20">
    <property type="match status" value="1"/>
</dbReference>
<feature type="binding site" evidence="15">
    <location>
        <position position="176"/>
    </location>
    <ligand>
        <name>Mo-bis(molybdopterin guanine dinucleotide)</name>
        <dbReference type="ChEBI" id="CHEBI:60539"/>
    </ligand>
</feature>
<dbReference type="InterPro" id="IPR050123">
    <property type="entry name" value="Prok_molybdopt-oxidoreductase"/>
</dbReference>
<feature type="binding site" evidence="15">
    <location>
        <position position="84"/>
    </location>
    <ligand>
        <name>Mo-bis(molybdopterin guanine dinucleotide)</name>
        <dbReference type="ChEBI" id="CHEBI:60539"/>
    </ligand>
</feature>
<feature type="binding site" evidence="15">
    <location>
        <position position="54"/>
    </location>
    <ligand>
        <name>[4Fe-4S] cluster</name>
        <dbReference type="ChEBI" id="CHEBI:49883"/>
    </ligand>
</feature>
<dbReference type="AlphaFoldDB" id="A0A0G3BG84"/>
<reference evidence="18 19" key="1">
    <citation type="submission" date="2015-05" db="EMBL/GenBank/DDBJ databases">
        <authorList>
            <person name="Tang B."/>
            <person name="Yu Y."/>
        </authorList>
    </citation>
    <scope>NUCLEOTIDE SEQUENCE [LARGE SCALE GENOMIC DNA]</scope>
    <source>
        <strain evidence="18 19">DSM 7029</strain>
    </source>
</reference>
<dbReference type="PROSITE" id="PS51318">
    <property type="entry name" value="TAT"/>
    <property type="match status" value="1"/>
</dbReference>
<comment type="cofactor">
    <cofactor evidence="15">
        <name>Mo-bis(molybdopterin guanine dinucleotide)</name>
        <dbReference type="ChEBI" id="CHEBI:60539"/>
    </cofactor>
    <text evidence="15">Binds 1 molybdenum-bis(molybdopterin guanine dinucleotide) (Mo-bis-MGD) cofactor per subunit.</text>
</comment>
<evidence type="ECO:0000256" key="10">
    <source>
        <dbReference type="ARBA" id="ARBA00023004"/>
    </source>
</evidence>
<comment type="PTM">
    <text evidence="15">Predicted to be exported by the Tat system. The position of the signal peptide cleavage has not been experimentally proven.</text>
</comment>
<dbReference type="NCBIfam" id="NF010055">
    <property type="entry name" value="PRK13532.1"/>
    <property type="match status" value="1"/>
</dbReference>
<dbReference type="GO" id="GO:0043546">
    <property type="term" value="F:molybdopterin cofactor binding"/>
    <property type="evidence" value="ECO:0007669"/>
    <property type="project" value="InterPro"/>
</dbReference>
<dbReference type="KEGG" id="pbh:AAW51_1621"/>
<proteinExistence type="inferred from homology"/>
<gene>
    <name evidence="15 18" type="primary">napA</name>
    <name evidence="18" type="ORF">AAW51_1621</name>
</gene>
<dbReference type="Pfam" id="PF01568">
    <property type="entry name" value="Molydop_binding"/>
    <property type="match status" value="1"/>
</dbReference>
<feature type="signal peptide" evidence="16">
    <location>
        <begin position="1"/>
        <end position="28"/>
    </location>
</feature>
<comment type="function">
    <text evidence="14 15">Catalytic subunit of the periplasmic nitrate reductase complex NapAB. Receives electrons from NapB and catalyzes the reduction of nitrate to nitrite.</text>
</comment>
<evidence type="ECO:0000256" key="7">
    <source>
        <dbReference type="ARBA" id="ARBA00022764"/>
    </source>
</evidence>
<evidence type="ECO:0000256" key="8">
    <source>
        <dbReference type="ARBA" id="ARBA00022982"/>
    </source>
</evidence>
<keyword evidence="3 15" id="KW-0004">4Fe-4S</keyword>
<comment type="caution">
    <text evidence="15">Lacks conserved residue(s) required for the propagation of feature annotation.</text>
</comment>
<feature type="binding site" evidence="15">
    <location>
        <position position="180"/>
    </location>
    <ligand>
        <name>Mo-bis(molybdopterin guanine dinucleotide)</name>
        <dbReference type="ChEBI" id="CHEBI:60539"/>
    </ligand>
</feature>
<comment type="cofactor">
    <cofactor evidence="15">
        <name>[4Fe-4S] cluster</name>
        <dbReference type="ChEBI" id="CHEBI:49883"/>
    </cofactor>
    <text evidence="15">Binds 1 [4Fe-4S] cluster.</text>
</comment>
<dbReference type="OrthoDB" id="9810782at2"/>
<feature type="chain" id="PRO_5008835846" description="Periplasmic nitrate reductase" evidence="16">
    <location>
        <begin position="29"/>
        <end position="830"/>
    </location>
</feature>
<evidence type="ECO:0000313" key="18">
    <source>
        <dbReference type="EMBL" id="AKJ28312.1"/>
    </source>
</evidence>
<dbReference type="FunFam" id="2.40.40.20:FF:000005">
    <property type="entry name" value="Periplasmic nitrate reductase"/>
    <property type="match status" value="1"/>
</dbReference>
<dbReference type="PATRIC" id="fig|413882.6.peg.1701"/>
<evidence type="ECO:0000256" key="14">
    <source>
        <dbReference type="ARBA" id="ARBA00055000"/>
    </source>
</evidence>
<dbReference type="PROSITE" id="PS51669">
    <property type="entry name" value="4FE4S_MOW_BIS_MGD"/>
    <property type="match status" value="1"/>
</dbReference>
<evidence type="ECO:0000313" key="19">
    <source>
        <dbReference type="Proteomes" id="UP000035352"/>
    </source>
</evidence>
<dbReference type="GO" id="GO:0050140">
    <property type="term" value="F:nitrate reductase (cytochrome) activity"/>
    <property type="evidence" value="ECO:0007669"/>
    <property type="project" value="UniProtKB-EC"/>
</dbReference>
<dbReference type="InterPro" id="IPR006963">
    <property type="entry name" value="Mopterin_OxRdtase_4Fe-4S_dom"/>
</dbReference>
<keyword evidence="2 15" id="KW-0813">Transport</keyword>
<dbReference type="InterPro" id="IPR041957">
    <property type="entry name" value="CT_Nitrate-R-NapA-like"/>
</dbReference>
<organism evidence="18 19">
    <name type="scientific">Caldimonas brevitalea</name>
    <dbReference type="NCBI Taxonomy" id="413882"/>
    <lineage>
        <taxon>Bacteria</taxon>
        <taxon>Pseudomonadati</taxon>
        <taxon>Pseudomonadota</taxon>
        <taxon>Betaproteobacteria</taxon>
        <taxon>Burkholderiales</taxon>
        <taxon>Sphaerotilaceae</taxon>
        <taxon>Caldimonas</taxon>
    </lineage>
</organism>
<keyword evidence="8 15" id="KW-0249">Electron transport</keyword>
<keyword evidence="10 15" id="KW-0408">Iron</keyword>
<dbReference type="STRING" id="413882.AAW51_1621"/>
<dbReference type="CDD" id="cd02754">
    <property type="entry name" value="MopB_Nitrate-R-NapA-like"/>
    <property type="match status" value="1"/>
</dbReference>
<evidence type="ECO:0000256" key="3">
    <source>
        <dbReference type="ARBA" id="ARBA00022485"/>
    </source>
</evidence>
<feature type="binding site" evidence="15">
    <location>
        <position position="804"/>
    </location>
    <ligand>
        <name>Mo-bis(molybdopterin guanine dinucleotide)</name>
        <dbReference type="ChEBI" id="CHEBI:60539"/>
    </ligand>
</feature>
<dbReference type="SUPFAM" id="SSF53706">
    <property type="entry name" value="Formate dehydrogenase/DMSO reductase, domains 1-3"/>
    <property type="match status" value="1"/>
</dbReference>
<evidence type="ECO:0000259" key="17">
    <source>
        <dbReference type="PROSITE" id="PS51669"/>
    </source>
</evidence>
<evidence type="ECO:0000256" key="11">
    <source>
        <dbReference type="ARBA" id="ARBA00023014"/>
    </source>
</evidence>
<evidence type="ECO:0000256" key="16">
    <source>
        <dbReference type="SAM" id="SignalP"/>
    </source>
</evidence>
<dbReference type="InterPro" id="IPR010051">
    <property type="entry name" value="Periplasm_NO3_reductase_lsu"/>
</dbReference>
<feature type="binding site" evidence="15">
    <location>
        <position position="484"/>
    </location>
    <ligand>
        <name>Mo-bis(molybdopterin guanine dinucleotide)</name>
        <dbReference type="ChEBI" id="CHEBI:60539"/>
    </ligand>
</feature>
<comment type="subunit">
    <text evidence="15">Component of the periplasmic nitrate reductase NapAB complex composed of NapA and NapB.</text>
</comment>
<feature type="binding site" evidence="15">
    <location>
        <begin position="213"/>
        <end position="220"/>
    </location>
    <ligand>
        <name>Mo-bis(molybdopterin guanine dinucleotide)</name>
        <dbReference type="ChEBI" id="CHEBI:60539"/>
    </ligand>
</feature>
<evidence type="ECO:0000256" key="6">
    <source>
        <dbReference type="ARBA" id="ARBA00022729"/>
    </source>
</evidence>
<dbReference type="GO" id="GO:0006777">
    <property type="term" value="P:Mo-molybdopterin cofactor biosynthetic process"/>
    <property type="evidence" value="ECO:0007669"/>
    <property type="project" value="UniProtKB-UniRule"/>
</dbReference>
<feature type="binding site" evidence="15">
    <location>
        <position position="796"/>
    </location>
    <ligand>
        <name>substrate</name>
    </ligand>
</feature>
<dbReference type="Pfam" id="PF00384">
    <property type="entry name" value="Molybdopterin"/>
    <property type="match status" value="1"/>
</dbReference>
<keyword evidence="7 15" id="KW-0574">Periplasm</keyword>
<comment type="similarity">
    <text evidence="1 15">Belongs to the prokaryotic molybdopterin-containing oxidoreductase family. NasA/NapA/NarB subfamily.</text>
</comment>
<dbReference type="GO" id="GO:0009055">
    <property type="term" value="F:electron transfer activity"/>
    <property type="evidence" value="ECO:0007669"/>
    <property type="project" value="UniProtKB-UniRule"/>
</dbReference>
<dbReference type="PANTHER" id="PTHR43105:SF11">
    <property type="entry name" value="PERIPLASMIC NITRATE REDUCTASE"/>
    <property type="match status" value="1"/>
</dbReference>
<dbReference type="GO" id="GO:0045333">
    <property type="term" value="P:cellular respiration"/>
    <property type="evidence" value="ECO:0007669"/>
    <property type="project" value="UniProtKB-ARBA"/>
</dbReference>
<dbReference type="InterPro" id="IPR019546">
    <property type="entry name" value="TAT_signal_bac_arc"/>
</dbReference>
<dbReference type="EMBL" id="CP011371">
    <property type="protein sequence ID" value="AKJ28312.1"/>
    <property type="molecule type" value="Genomic_DNA"/>
</dbReference>
<evidence type="ECO:0000256" key="15">
    <source>
        <dbReference type="HAMAP-Rule" id="MF_01630"/>
    </source>
</evidence>
<feature type="binding site" evidence="15">
    <location>
        <position position="533"/>
    </location>
    <ligand>
        <name>Mo-bis(molybdopterin guanine dinucleotide)</name>
        <dbReference type="ChEBI" id="CHEBI:60539"/>
    </ligand>
</feature>
<dbReference type="InterPro" id="IPR009010">
    <property type="entry name" value="Asp_de-COase-like_dom_sf"/>
</dbReference>
<dbReference type="GO" id="GO:0051539">
    <property type="term" value="F:4 iron, 4 sulfur cluster binding"/>
    <property type="evidence" value="ECO:0007669"/>
    <property type="project" value="UniProtKB-KW"/>
</dbReference>
<dbReference type="SUPFAM" id="SSF50692">
    <property type="entry name" value="ADC-like"/>
    <property type="match status" value="1"/>
</dbReference>
<dbReference type="NCBIfam" id="TIGR01706">
    <property type="entry name" value="NAPA"/>
    <property type="match status" value="1"/>
</dbReference>
<dbReference type="HAMAP" id="MF_01630">
    <property type="entry name" value="Nitrate_reduct_NapA"/>
    <property type="match status" value="1"/>
</dbReference>
<evidence type="ECO:0000256" key="9">
    <source>
        <dbReference type="ARBA" id="ARBA00023002"/>
    </source>
</evidence>
<dbReference type="Proteomes" id="UP000035352">
    <property type="component" value="Chromosome"/>
</dbReference>
<feature type="binding site" evidence="15">
    <location>
        <position position="560"/>
    </location>
    <ligand>
        <name>Mo-bis(molybdopterin guanine dinucleotide)</name>
        <dbReference type="ChEBI" id="CHEBI:60539"/>
    </ligand>
</feature>
<dbReference type="GO" id="GO:0030151">
    <property type="term" value="F:molybdenum ion binding"/>
    <property type="evidence" value="ECO:0007669"/>
    <property type="project" value="InterPro"/>
</dbReference>
<protein>
    <recommendedName>
        <fullName evidence="15">Periplasmic nitrate reductase</fullName>
        <ecNumber evidence="15">1.9.6.1</ecNumber>
    </recommendedName>
</protein>
<sequence>MTTRRDFIRQTAATTTAAAAGLPIAAEAANVVTDASRTQLKWAKAPCRFCGVGCGVNVAVKDGRVVATHGDINAEVNRGINCVKGYFLSKIMYGEDRLTRPLLRMKDGQYDKNGEFQPVSWDQAFDVMAEQFKKALKAKGPSAVGMFGSGQWTIWEGYAAAKLFKAGFRSNNIDPNARHCMASAVAGFMRTFGMDEPMGCYDDIEQADAFVLWGSNMAEMHPILWTRVTDRRLSAPHVKVAVLSVFEHRSYDLADLTVTFRPQTDLAILNYIAHHIIKTGRVNREFINKHTRFMIGNTDIGYGLRPEHALQRKAKNAKEPGGGRPATFEEYAKFVADFDLDNVAKMARVPKERLQRLAELYADPKVKVVSFFTMGFNQHTRGTWCSHLLYNLHLLTGKISLPGNGPFSLTGQPSACGTAREVGTFSHRLPADMVVTNPKHRAEAEHIWKLPPGTIPEVPGYHAVLQNRMLKDGKLNAYWVQCNNNMQATPNILEEALPGYRNPANFIVVSDAYPTVTTMAADLILPTAMWVEKEGAYGNAERRTQFWHQLVKAPGEARSDLWQLMEFSKRFKMEEVWPKELLDKKPEYRGKTLFQMLFRNGAVDAFPVEQIEAGYDNDESKAFGFYVQKGLFEEYAQFGRGHGHDLAPFDTYHQVRGLRWPVVNGRETRWRYREGYDPYVKAGEGVRFYGQQDGKAVIYALPYEPAAEEPDAQFPYWLCTGRVLEHWHSGSMTRRVPELYRAFPNAVCYLHPEDAKALNVRRGDVVELVSRRGSMRTRVETRGRNKPPRGLVFVPWFDASQLINKVTLDATCPISLQTDFKKCAISIRKV</sequence>
<evidence type="ECO:0000256" key="4">
    <source>
        <dbReference type="ARBA" id="ARBA00022505"/>
    </source>
</evidence>
<dbReference type="InterPro" id="IPR006657">
    <property type="entry name" value="MoPterin_dinucl-bd_dom"/>
</dbReference>
<dbReference type="EC" id="1.9.6.1" evidence="15"/>
<dbReference type="Pfam" id="PF04879">
    <property type="entry name" value="Molybdop_Fe4S4"/>
    <property type="match status" value="1"/>
</dbReference>
<evidence type="ECO:0000256" key="1">
    <source>
        <dbReference type="ARBA" id="ARBA00008747"/>
    </source>
</evidence>
<keyword evidence="9 15" id="KW-0560">Oxidoreductase</keyword>
<evidence type="ECO:0000256" key="12">
    <source>
        <dbReference type="ARBA" id="ARBA00023063"/>
    </source>
</evidence>
<dbReference type="GO" id="GO:0009325">
    <property type="term" value="C:nitrate reductase complex"/>
    <property type="evidence" value="ECO:0007669"/>
    <property type="project" value="TreeGrafter"/>
</dbReference>
<dbReference type="GO" id="GO:0005506">
    <property type="term" value="F:iron ion binding"/>
    <property type="evidence" value="ECO:0007669"/>
    <property type="project" value="UniProtKB-UniRule"/>
</dbReference>
<keyword evidence="19" id="KW-1185">Reference proteome</keyword>
<keyword evidence="6 15" id="KW-0732">Signal</keyword>
<feature type="binding site" evidence="15">
    <location>
        <position position="50"/>
    </location>
    <ligand>
        <name>[4Fe-4S] cluster</name>
        <dbReference type="ChEBI" id="CHEBI:49883"/>
    </ligand>
</feature>
<feature type="binding site" evidence="15">
    <location>
        <position position="378"/>
    </location>
    <ligand>
        <name>Mo-bis(molybdopterin guanine dinucleotide)</name>
        <dbReference type="ChEBI" id="CHEBI:60539"/>
    </ligand>
</feature>
<feature type="binding site" evidence="15">
    <location>
        <position position="82"/>
    </location>
    <ligand>
        <name>[4Fe-4S] cluster</name>
        <dbReference type="ChEBI" id="CHEBI:49883"/>
    </ligand>
</feature>
<evidence type="ECO:0000256" key="2">
    <source>
        <dbReference type="ARBA" id="ARBA00022448"/>
    </source>
</evidence>
<dbReference type="GO" id="GO:0016020">
    <property type="term" value="C:membrane"/>
    <property type="evidence" value="ECO:0007669"/>
    <property type="project" value="TreeGrafter"/>
</dbReference>
<feature type="domain" description="4Fe-4S Mo/W bis-MGD-type" evidence="17">
    <location>
        <begin position="40"/>
        <end position="96"/>
    </location>
</feature>
<dbReference type="InterPro" id="IPR006656">
    <property type="entry name" value="Mopterin_OxRdtase"/>
</dbReference>
<dbReference type="PANTHER" id="PTHR43105">
    <property type="entry name" value="RESPIRATORY NITRATE REDUCTASE"/>
    <property type="match status" value="1"/>
</dbReference>
<feature type="binding site" evidence="15">
    <location>
        <position position="151"/>
    </location>
    <ligand>
        <name>Mo-bis(molybdopterin guanine dinucleotide)</name>
        <dbReference type="ChEBI" id="CHEBI:60539"/>
    </ligand>
</feature>
<name>A0A0G3BG84_9BURK</name>
<keyword evidence="5 15" id="KW-0479">Metal-binding</keyword>
<dbReference type="InterPro" id="IPR027467">
    <property type="entry name" value="MopterinOxRdtase_cofactor_BS"/>
</dbReference>
<feature type="binding site" evidence="15">
    <location>
        <position position="374"/>
    </location>
    <ligand>
        <name>Mo-bis(molybdopterin guanine dinucleotide)</name>
        <dbReference type="ChEBI" id="CHEBI:60539"/>
    </ligand>
</feature>
<feature type="binding site" evidence="15">
    <location>
        <position position="821"/>
    </location>
    <ligand>
        <name>Mo-bis(molybdopterin guanine dinucleotide)</name>
        <dbReference type="ChEBI" id="CHEBI:60539"/>
    </ligand>
</feature>
<dbReference type="Gene3D" id="3.30.200.210">
    <property type="match status" value="1"/>
</dbReference>
<dbReference type="SMART" id="SM00926">
    <property type="entry name" value="Molybdop_Fe4S4"/>
    <property type="match status" value="1"/>
</dbReference>
<feature type="binding site" evidence="15">
    <location>
        <position position="47"/>
    </location>
    <ligand>
        <name>[4Fe-4S] cluster</name>
        <dbReference type="ChEBI" id="CHEBI:49883"/>
    </ligand>
</feature>
<keyword evidence="12 15" id="KW-0534">Nitrate assimilation</keyword>
<dbReference type="InterPro" id="IPR006311">
    <property type="entry name" value="TAT_signal"/>
</dbReference>
<dbReference type="NCBIfam" id="TIGR01409">
    <property type="entry name" value="TAT_signal_seq"/>
    <property type="match status" value="1"/>
</dbReference>
<feature type="binding site" evidence="15">
    <location>
        <begin position="510"/>
        <end position="511"/>
    </location>
    <ligand>
        <name>Mo-bis(molybdopterin guanine dinucleotide)</name>
        <dbReference type="ChEBI" id="CHEBI:60539"/>
    </ligand>
</feature>
<dbReference type="GO" id="GO:0042597">
    <property type="term" value="C:periplasmic space"/>
    <property type="evidence" value="ECO:0007669"/>
    <property type="project" value="UniProtKB-SubCell"/>
</dbReference>